<feature type="transmembrane region" description="Helical" evidence="6">
    <location>
        <begin position="178"/>
        <end position="200"/>
    </location>
</feature>
<evidence type="ECO:0000256" key="2">
    <source>
        <dbReference type="ARBA" id="ARBA00022692"/>
    </source>
</evidence>
<evidence type="ECO:0000313" key="7">
    <source>
        <dbReference type="EMBL" id="GAA4614038.1"/>
    </source>
</evidence>
<evidence type="ECO:0000313" key="8">
    <source>
        <dbReference type="Proteomes" id="UP001500212"/>
    </source>
</evidence>
<evidence type="ECO:0000256" key="6">
    <source>
        <dbReference type="SAM" id="Phobius"/>
    </source>
</evidence>
<feature type="compositionally biased region" description="Low complexity" evidence="5">
    <location>
        <begin position="105"/>
        <end position="118"/>
    </location>
</feature>
<feature type="region of interest" description="Disordered" evidence="5">
    <location>
        <begin position="1"/>
        <end position="160"/>
    </location>
</feature>
<evidence type="ECO:0000256" key="5">
    <source>
        <dbReference type="SAM" id="MobiDB-lite"/>
    </source>
</evidence>
<keyword evidence="2 6" id="KW-0812">Transmembrane</keyword>
<feature type="compositionally biased region" description="Basic and acidic residues" evidence="5">
    <location>
        <begin position="11"/>
        <end position="49"/>
    </location>
</feature>
<name>A0ABP8TQL4_9ACTN</name>
<feature type="transmembrane region" description="Helical" evidence="6">
    <location>
        <begin position="241"/>
        <end position="264"/>
    </location>
</feature>
<gene>
    <name evidence="7" type="ORF">GCM10023195_61130</name>
</gene>
<organism evidence="7 8">
    <name type="scientific">Actinoallomurus liliacearum</name>
    <dbReference type="NCBI Taxonomy" id="1080073"/>
    <lineage>
        <taxon>Bacteria</taxon>
        <taxon>Bacillati</taxon>
        <taxon>Actinomycetota</taxon>
        <taxon>Actinomycetes</taxon>
        <taxon>Streptosporangiales</taxon>
        <taxon>Thermomonosporaceae</taxon>
        <taxon>Actinoallomurus</taxon>
    </lineage>
</organism>
<proteinExistence type="predicted"/>
<keyword evidence="4 6" id="KW-0472">Membrane</keyword>
<evidence type="ECO:0000256" key="4">
    <source>
        <dbReference type="ARBA" id="ARBA00023136"/>
    </source>
</evidence>
<dbReference type="Pfam" id="PF09685">
    <property type="entry name" value="MamF_MmsF"/>
    <property type="match status" value="1"/>
</dbReference>
<reference evidence="8" key="1">
    <citation type="journal article" date="2019" name="Int. J. Syst. Evol. Microbiol.">
        <title>The Global Catalogue of Microorganisms (GCM) 10K type strain sequencing project: providing services to taxonomists for standard genome sequencing and annotation.</title>
        <authorList>
            <consortium name="The Broad Institute Genomics Platform"/>
            <consortium name="The Broad Institute Genome Sequencing Center for Infectious Disease"/>
            <person name="Wu L."/>
            <person name="Ma J."/>
        </authorList>
    </citation>
    <scope>NUCLEOTIDE SEQUENCE [LARGE SCALE GENOMIC DNA]</scope>
    <source>
        <strain evidence="8">JCM 17938</strain>
    </source>
</reference>
<keyword evidence="3 6" id="KW-1133">Transmembrane helix</keyword>
<dbReference type="EMBL" id="BAABHJ010000023">
    <property type="protein sequence ID" value="GAA4614038.1"/>
    <property type="molecule type" value="Genomic_DNA"/>
</dbReference>
<sequence>MTEPQDPRPPAPRDSEPSERSEPQDPRPPEPQDSRPSEPQDPRPPEPQDSRPSFEPPDPLMSGPAYPDGPPPGGPWFGPPQPGPGSGPQPGPYGPQPGPRPGPYNGPTGPQSGPHTGPYGPPTGPQPGPNAQPYGGPPGPPPYGAPPHRPGPPYPGPPVPYGYGPPRQGFAAVDETTWAMLAYIGQFAVGFVAPLVVYLARKDGSPYLRFHGAQALNLAVTSFLVILAGFVVSLATLGIGAIVAIPAMLAYGVAHVVFLVIAALRANKGEPYVIPKWLCWPIVR</sequence>
<evidence type="ECO:0000256" key="1">
    <source>
        <dbReference type="ARBA" id="ARBA00004141"/>
    </source>
</evidence>
<comment type="caution">
    <text evidence="7">The sequence shown here is derived from an EMBL/GenBank/DDBJ whole genome shotgun (WGS) entry which is preliminary data.</text>
</comment>
<comment type="subcellular location">
    <subcellularLocation>
        <location evidence="1">Membrane</location>
        <topology evidence="1">Multi-pass membrane protein</topology>
    </subcellularLocation>
</comment>
<protein>
    <recommendedName>
        <fullName evidence="9">DUF4870 domain-containing protein</fullName>
    </recommendedName>
</protein>
<accession>A0ABP8TQL4</accession>
<evidence type="ECO:0000256" key="3">
    <source>
        <dbReference type="ARBA" id="ARBA00022989"/>
    </source>
</evidence>
<dbReference type="Proteomes" id="UP001500212">
    <property type="component" value="Unassembled WGS sequence"/>
</dbReference>
<feature type="compositionally biased region" description="Pro residues" evidence="5">
    <location>
        <begin position="67"/>
        <end position="104"/>
    </location>
</feature>
<keyword evidence="8" id="KW-1185">Reference proteome</keyword>
<evidence type="ECO:0008006" key="9">
    <source>
        <dbReference type="Google" id="ProtNLM"/>
    </source>
</evidence>
<feature type="transmembrane region" description="Helical" evidence="6">
    <location>
        <begin position="212"/>
        <end position="235"/>
    </location>
</feature>
<feature type="compositionally biased region" description="Pro residues" evidence="5">
    <location>
        <begin position="119"/>
        <end position="160"/>
    </location>
</feature>
<dbReference type="InterPro" id="IPR019109">
    <property type="entry name" value="MamF_MmsF"/>
</dbReference>